<keyword evidence="2" id="KW-0472">Membrane</keyword>
<evidence type="ECO:0000313" key="5">
    <source>
        <dbReference type="EMBL" id="SCV00302.1"/>
    </source>
</evidence>
<dbReference type="EMBL" id="LT598484">
    <property type="protein sequence ID" value="SCV00302.1"/>
    <property type="molecule type" value="Genomic_DNA"/>
</dbReference>
<sequence length="2960" mass="335421">MRNEFKKVPLNSNRDFSWVFLIDWILILSISLLAAFYFGRAFGFTITTLLEWFLWRRCSVKIQIQSLKISFLGGRVFFKNLTIITQNQTVSFVNGSLTWRYWLFSSRQTSYERQKCGVSGEDSRPCRFKLECQGLEHFVYNKTQAFSQLWKSLSKSEQARFKQFEAFSEDDQKSFHSTTSSSLFSISENSNENSNSDSSLKSSTRSSASLPSFLKVLPLEVAVQRGAVVVGNKSTSSILILSYDKLAGIVEVGKSNSKLDLYKLQTRCDFDNFCIRLKPNLGFRVDAPLKNLVKPDKVTRLWHKSIEILLKAKSGKFHDIYHAKQHAFQTLQNPLEDWKGLGLYRKTDDAAWDDTFKFDVSKHQYARYTKIMKCEKLVLDYSFDVPGVTPRIPSPSGGSTSQAQSIVDQSESPPDYSIDIQLFGATIHYGPWAHHEVMPIQRMFSPIVSKDSEPFPNARAGSERIYMRAKFSITIMSSTIWRLPTREPSKDLDFLKRYRETQDDSRSFGWLEIVLSRDSELTFDFAMSPTSSGFENFLDLHLVKPELRTSVNHDILFSADTNDLHAEIGYPLGWNQMAIWNFALTSTQAQLFILKDHVSLLADLISDFGTGQNFSYELFRPFIYNIKWEFRGYSIYLNVNDANIVNNPVDFNENCYLSFHGDDLRVDLTVPQTSIAGNSTNIDYKLQTSLFRLRINTPSWNTLHEFMNDQEVGRSHDFTMAGSYLFHTNLDVDNIDTILINCHCRKTTLKCYGFVVRYLIGVKMNYFGDFVHFKTTEEYMEELKGDEKGTKTASAAVEDFLHVIDPRSGKGSGSPQALPRDASPSRKFSFKRLINEKDVWFTFIVDDGCLVVPHYLYDCESCFAFQFDSLNIDIRDLNYYMDLQTSFSPVKIRRQAGFDFDTHFNHGIDKHDEKKPEGHITDVQIHAHRLYGLPPNEETYVCKWDFTVGQLKTSSDLLFPLQLAAAMKKLVFGFKDFENIMNYKFADVLDLTSITFVIGTIEVEIQNTATNHTIEIRADQVMATFVDLENASYTSRADIEAPNLSIKILEGGNEECPVALFDTSFKVTNFAQVKDFQTHTRQQKAHIAANDAPFHRCPFLLPFSIQNSEPYNELLGCIPPGVSIPSLTMPLQGNSCDEFIEGFLDGEEESTIETLTMSSSSKISTTLVRRRGHQDTRIPLISENTFLEYDEPSKKNSMIANIPKVTLQLDPECFVLIESLMNQVFSNFVDHLIDCTEVEIVWHFIKTKLGEKCLLNLELFCPDFELVLGELYRKSECPKKVEISVKELIVNTSFMENVQQNEREGGISTEEDGQQTTYMKFKSAELGIVHNPGKSQHVANEFLLFSCTKDLELWVSSSTYGLVSVNTHASDTSINPRTLDQLCAYLQKLTHYFDALSQVIMHHGYLTKNAQKEFFYQIARASEEYQIIHDPPVITKPAYITRLPSQHVREDRSWKIVTRLRHILNYLPSPLISEIYDNIKKFHFEAPKNAGERFLILFSKWRSWEFSDFENGFFYQQSFTGRKLSRLSLSDFDVRLKIGVLSFTLSSGIDEDGDTIILKNIETRRSQSRKIDDDRPDYAIKSDGKVSEKNLIGSVKVARISVSESSLALLTLGDLLSKSQESDGISNDKGKSVPAIFQAVLLIDRCELQLLSGTKKINFKSFGNSLAFASSEESQMNSATASWSWFELGIRHRDAILLDVFSRSGTLGTLFTLQSEILPKVVNLQLQKLRIKLPSASASYIAFAKSAKDLHKTTKARFKRTAEAMGKPRKSFSPRYDTSESKAEVKIEDLSFEMSAISPFVFSKRVHGLNLLLDMRSERLLHLIFEGLDFDVGPVSGANQYFKFSQSKFDSTISGWDSKSSKRCSISIDSEITKLKLCEPVNLLRLLVEDLDVARKSLGDMLKTIKALNVINEEAETSTDSQPKLFSGQWAFALKAKYIGLLLPLRSVSYICELNELCFAASSDENASENGKGPSEHVQGKASVASIAFLINDSALSEKLSKLVDFGVSVKIAQGSGKIVKSLEIESSHLRLVFCPQSLTRLLVLVSESSKLASKYAQSKQATNEDTGVFAGAINLPKTFQSVHILSYNVCLGWMFDVEGATHPGLIWGYQRLFAAHEWPFGKLTILDAYFSIARGHAAHDFFALESELNKPNRSFLPSTQLGYWFENNGSTEDLFVRVNGEQLDVSFLSTSTSVADGLTKSLHAFDELKKKHLASGSASEDVIISTTSKVIRFPGISRLGSVNCKARYAGGVFKLYSEKDLDLGLDPSFQMESPSVEVVIDYRFCPSQDRRHVVRSFVNVEKSHNTIFPTCVPILGEIARDTSRMMKSFNASPVSVPRSQVQESVNYKNLLKDFDISFQTHIDQQLISLSCDPKAKVQADVGFENLVIKIFTNNLDTQEPLSLSLDIKNVTATSRHIFSREISTSIKIDRSSFVFILTHTDLIRTYGVVLVPNIDVFFNFKQLQDLNVFLNIWKVDSKVLSQPESEDKGSFIANPEKSLAAKHRKISSNSSFPWNFVMIISKIKGEIDLGVSLGVISLSTESLRAVTDHFRNWTQRLSLQLERVFLSSNGRLGGTVLLRDFNWISQICWPIHNGKFQNPLIALDVGLAEFAVKLSFDYHLILIASLERFKLIIFNKREAKGLFKNLLAVSLHCGSTNIFATALAPANILDVYNTILRMRKENKKSYFETLGDSNTRDTKHISSSREILDSLSFLRTDLEVRLDFINTQIFPNTLFDMEVLTFRAADLVTRSQIEGYEKLKTQLNWQVHNVKFALSTYKSQLHEKDSSEIGVKEYIEHAAKAHGGTILVIPAILVGMTTWHDVATNTVELLYSNSFGGKISVRWNLGSINFLREMWATHVRALALRRSHNQQPRSFFEDEHLEDKLRDVDLGAKYTYVPLEDPHIEIPKTKDLGNATPPIEWFGVNRKHFPGMTHQGIIIPLQKLAHLGEVEWTRIFGSA</sequence>
<evidence type="ECO:0000259" key="4">
    <source>
        <dbReference type="Pfam" id="PF25038"/>
    </source>
</evidence>
<reference evidence="6" key="1">
    <citation type="submission" date="2016-03" db="EMBL/GenBank/DDBJ databases">
        <authorList>
            <person name="Devillers Hugo."/>
        </authorList>
    </citation>
    <scope>NUCLEOTIDE SEQUENCE [LARGE SCALE GENOMIC DNA]</scope>
</reference>
<dbReference type="InterPro" id="IPR048636">
    <property type="entry name" value="Csf1_N"/>
</dbReference>
<dbReference type="PANTHER" id="PTHR32085:SF3">
    <property type="entry name" value="PROTEIN CSF1"/>
    <property type="match status" value="1"/>
</dbReference>
<evidence type="ECO:0000256" key="1">
    <source>
        <dbReference type="SAM" id="MobiDB-lite"/>
    </source>
</evidence>
<dbReference type="PANTHER" id="PTHR32085">
    <property type="entry name" value="PROTEIN CSF1"/>
    <property type="match status" value="1"/>
</dbReference>
<dbReference type="Proteomes" id="UP000191144">
    <property type="component" value="Chromosome G"/>
</dbReference>
<dbReference type="GO" id="GO:0006113">
    <property type="term" value="P:fermentation"/>
    <property type="evidence" value="ECO:0007669"/>
    <property type="project" value="InterPro"/>
</dbReference>
<feature type="compositionally biased region" description="Polar residues" evidence="1">
    <location>
        <begin position="396"/>
        <end position="412"/>
    </location>
</feature>
<dbReference type="InterPro" id="IPR029636">
    <property type="entry name" value="Csf1"/>
</dbReference>
<dbReference type="Pfam" id="PF25038">
    <property type="entry name" value="Csf1_C"/>
    <property type="match status" value="1"/>
</dbReference>
<keyword evidence="6" id="KW-1185">Reference proteome</keyword>
<feature type="transmembrane region" description="Helical" evidence="2">
    <location>
        <begin position="16"/>
        <end position="38"/>
    </location>
</feature>
<feature type="region of interest" description="Disordered" evidence="1">
    <location>
        <begin position="391"/>
        <end position="412"/>
    </location>
</feature>
<evidence type="ECO:0000259" key="3">
    <source>
        <dbReference type="Pfam" id="PF21678"/>
    </source>
</evidence>
<dbReference type="InterPro" id="IPR056779">
    <property type="entry name" value="Csf1_C"/>
</dbReference>
<protein>
    <submittedName>
        <fullName evidence="5">LAME_0G08834g1_1</fullName>
    </submittedName>
</protein>
<accession>A0A1G4K8D8</accession>
<dbReference type="OrthoDB" id="10051416at2759"/>
<feature type="domain" description="Csf1 N-terminal" evidence="3">
    <location>
        <begin position="32"/>
        <end position="1543"/>
    </location>
</feature>
<proteinExistence type="predicted"/>
<dbReference type="Pfam" id="PF21678">
    <property type="entry name" value="Csf1_N"/>
    <property type="match status" value="1"/>
</dbReference>
<name>A0A1G4K8D8_9SACH</name>
<feature type="domain" description="Csf1 C-terminal region" evidence="4">
    <location>
        <begin position="1720"/>
        <end position="2959"/>
    </location>
</feature>
<keyword evidence="2" id="KW-0812">Transmembrane</keyword>
<gene>
    <name evidence="5" type="ORF">LAME_0G08834G</name>
</gene>
<dbReference type="GO" id="GO:0016020">
    <property type="term" value="C:membrane"/>
    <property type="evidence" value="ECO:0007669"/>
    <property type="project" value="InterPro"/>
</dbReference>
<evidence type="ECO:0000256" key="2">
    <source>
        <dbReference type="SAM" id="Phobius"/>
    </source>
</evidence>
<evidence type="ECO:0000313" key="6">
    <source>
        <dbReference type="Proteomes" id="UP000191144"/>
    </source>
</evidence>
<keyword evidence="2" id="KW-1133">Transmembrane helix</keyword>
<organism evidence="5 6">
    <name type="scientific">Lachancea meyersii CBS 8951</name>
    <dbReference type="NCBI Taxonomy" id="1266667"/>
    <lineage>
        <taxon>Eukaryota</taxon>
        <taxon>Fungi</taxon>
        <taxon>Dikarya</taxon>
        <taxon>Ascomycota</taxon>
        <taxon>Saccharomycotina</taxon>
        <taxon>Saccharomycetes</taxon>
        <taxon>Saccharomycetales</taxon>
        <taxon>Saccharomycetaceae</taxon>
        <taxon>Lachancea</taxon>
    </lineage>
</organism>